<dbReference type="SUPFAM" id="SSF53955">
    <property type="entry name" value="Lysozyme-like"/>
    <property type="match status" value="1"/>
</dbReference>
<dbReference type="Pfam" id="PF00959">
    <property type="entry name" value="Phage_lysozyme"/>
    <property type="match status" value="1"/>
</dbReference>
<evidence type="ECO:0000256" key="3">
    <source>
        <dbReference type="RuleBase" id="RU003788"/>
    </source>
</evidence>
<dbReference type="Gene3D" id="1.10.530.40">
    <property type="match status" value="1"/>
</dbReference>
<comment type="caution">
    <text evidence="4">The sequence shown here is derived from an EMBL/GenBank/DDBJ whole genome shotgun (WGS) entry which is preliminary data.</text>
</comment>
<evidence type="ECO:0000313" key="4">
    <source>
        <dbReference type="EMBL" id="KGH30462.1"/>
    </source>
</evidence>
<dbReference type="EC" id="3.2.1.17" evidence="3"/>
<dbReference type="GO" id="GO:0031640">
    <property type="term" value="P:killing of cells of another organism"/>
    <property type="evidence" value="ECO:0007669"/>
    <property type="project" value="UniProtKB-KW"/>
</dbReference>
<keyword evidence="2 3" id="KW-0081">Bacteriolytic enzyme</keyword>
<dbReference type="InterPro" id="IPR051018">
    <property type="entry name" value="Bacteriophage_GH24"/>
</dbReference>
<evidence type="ECO:0000313" key="5">
    <source>
        <dbReference type="Proteomes" id="UP000029553"/>
    </source>
</evidence>
<dbReference type="InterPro" id="IPR023346">
    <property type="entry name" value="Lysozyme-like_dom_sf"/>
</dbReference>
<comment type="similarity">
    <text evidence="3">Belongs to the glycosyl hydrolase 24 family.</text>
</comment>
<dbReference type="InterPro" id="IPR002196">
    <property type="entry name" value="Glyco_hydro_24"/>
</dbReference>
<dbReference type="AlphaFoldDB" id="A0A096HNE0"/>
<name>A0A096HNE0_COMTE</name>
<protein>
    <recommendedName>
        <fullName evidence="3">Lysozyme</fullName>
        <ecNumber evidence="3">3.2.1.17</ecNumber>
    </recommendedName>
</protein>
<reference evidence="4 5" key="1">
    <citation type="submission" date="2013-09" db="EMBL/GenBank/DDBJ databases">
        <title>High correlation between genotypes and phenotypes of environmental bacteria Comamonas testosteroni strains.</title>
        <authorList>
            <person name="Liu L."/>
            <person name="Zhu W."/>
            <person name="Xia X."/>
            <person name="Xu B."/>
            <person name="Luo M."/>
            <person name="Wang G."/>
        </authorList>
    </citation>
    <scope>NUCLEOTIDE SEQUENCE [LARGE SCALE GENOMIC DNA]</scope>
    <source>
        <strain evidence="4 5">JL40</strain>
    </source>
</reference>
<dbReference type="PANTHER" id="PTHR38107:SF3">
    <property type="entry name" value="LYSOZYME RRRD-RELATED"/>
    <property type="match status" value="1"/>
</dbReference>
<sequence length="211" mass="23325">MSKIPAQLRASIGALLVLSGLGGGTYYVDQAATAEAQQNQYIQAVAADPEMPDGMRIAMVMAAFYESSNRHIGTPYVDKVGKGQPLTVCNGLTGKDVVAGKRYSPAECFHLEKRRYVQYEQIAKRSLTYWGSYNPFQQATFYDFLHNKGDGKFQTSTMRRDANAGNWVKACRENVRWNKGTVDGVSVVLPGLKIRGDANAELCEWGLSWRG</sequence>
<keyword evidence="3" id="KW-0378">Hydrolase</keyword>
<comment type="catalytic activity">
    <reaction evidence="3">
        <text>Hydrolysis of (1-&gt;4)-beta-linkages between N-acetylmuramic acid and N-acetyl-D-glucosamine residues in a peptidoglycan and between N-acetyl-D-glucosamine residues in chitodextrins.</text>
        <dbReference type="EC" id="3.2.1.17"/>
    </reaction>
</comment>
<proteinExistence type="inferred from homology"/>
<dbReference type="Proteomes" id="UP000029553">
    <property type="component" value="Unassembled WGS sequence"/>
</dbReference>
<organism evidence="4 5">
    <name type="scientific">Comamonas testosteroni</name>
    <name type="common">Pseudomonas testosteroni</name>
    <dbReference type="NCBI Taxonomy" id="285"/>
    <lineage>
        <taxon>Bacteria</taxon>
        <taxon>Pseudomonadati</taxon>
        <taxon>Pseudomonadota</taxon>
        <taxon>Betaproteobacteria</taxon>
        <taxon>Burkholderiales</taxon>
        <taxon>Comamonadaceae</taxon>
        <taxon>Comamonas</taxon>
    </lineage>
</organism>
<dbReference type="GO" id="GO:0009253">
    <property type="term" value="P:peptidoglycan catabolic process"/>
    <property type="evidence" value="ECO:0007669"/>
    <property type="project" value="InterPro"/>
</dbReference>
<dbReference type="RefSeq" id="WP_034368526.1">
    <property type="nucleotide sequence ID" value="NZ_AWOR01000043.1"/>
</dbReference>
<dbReference type="PANTHER" id="PTHR38107">
    <property type="match status" value="1"/>
</dbReference>
<keyword evidence="3" id="KW-0326">Glycosidase</keyword>
<dbReference type="GO" id="GO:0003796">
    <property type="term" value="F:lysozyme activity"/>
    <property type="evidence" value="ECO:0007669"/>
    <property type="project" value="UniProtKB-EC"/>
</dbReference>
<keyword evidence="1 3" id="KW-0929">Antimicrobial</keyword>
<dbReference type="InterPro" id="IPR023347">
    <property type="entry name" value="Lysozyme_dom_sf"/>
</dbReference>
<dbReference type="EMBL" id="AWOR01000043">
    <property type="protein sequence ID" value="KGH30462.1"/>
    <property type="molecule type" value="Genomic_DNA"/>
</dbReference>
<dbReference type="GO" id="GO:0016998">
    <property type="term" value="P:cell wall macromolecule catabolic process"/>
    <property type="evidence" value="ECO:0007669"/>
    <property type="project" value="InterPro"/>
</dbReference>
<evidence type="ECO:0000256" key="1">
    <source>
        <dbReference type="ARBA" id="ARBA00022529"/>
    </source>
</evidence>
<evidence type="ECO:0000256" key="2">
    <source>
        <dbReference type="ARBA" id="ARBA00022638"/>
    </source>
</evidence>
<gene>
    <name evidence="4" type="ORF">P353_10025</name>
</gene>
<dbReference type="GO" id="GO:0042742">
    <property type="term" value="P:defense response to bacterium"/>
    <property type="evidence" value="ECO:0007669"/>
    <property type="project" value="UniProtKB-KW"/>
</dbReference>
<accession>A0A096HNE0</accession>